<feature type="domain" description="Mur ligase N-terminal catalytic" evidence="12">
    <location>
        <begin position="28"/>
        <end position="98"/>
    </location>
</feature>
<dbReference type="InterPro" id="IPR005863">
    <property type="entry name" value="UDP-N-AcMur_synth"/>
</dbReference>
<dbReference type="InterPro" id="IPR004101">
    <property type="entry name" value="Mur_ligase_C"/>
</dbReference>
<evidence type="ECO:0000256" key="5">
    <source>
        <dbReference type="ARBA" id="ARBA00022840"/>
    </source>
</evidence>
<keyword evidence="5 10" id="KW-0067">ATP-binding</keyword>
<evidence type="ECO:0000256" key="9">
    <source>
        <dbReference type="ARBA" id="ARBA00023316"/>
    </source>
</evidence>
<evidence type="ECO:0000259" key="13">
    <source>
        <dbReference type="Pfam" id="PF02875"/>
    </source>
</evidence>
<dbReference type="InterPro" id="IPR000713">
    <property type="entry name" value="Mur_ligase_N"/>
</dbReference>
<dbReference type="PANTHER" id="PTHR43024:SF1">
    <property type="entry name" value="UDP-N-ACETYLMURAMOYL-TRIPEPTIDE--D-ALANYL-D-ALANINE LIGASE"/>
    <property type="match status" value="1"/>
</dbReference>
<keyword evidence="8 10" id="KW-0131">Cell cycle</keyword>
<dbReference type="InterPro" id="IPR036615">
    <property type="entry name" value="Mur_ligase_C_dom_sf"/>
</dbReference>
<dbReference type="NCBIfam" id="TIGR01143">
    <property type="entry name" value="murF"/>
    <property type="match status" value="1"/>
</dbReference>
<organism evidence="15 16">
    <name type="scientific">[Lactobacillus] rogosae</name>
    <dbReference type="NCBI Taxonomy" id="706562"/>
    <lineage>
        <taxon>Bacteria</taxon>
        <taxon>Bacillati</taxon>
        <taxon>Bacillota</taxon>
        <taxon>Clostridia</taxon>
        <taxon>Lachnospirales</taxon>
        <taxon>Lachnospiraceae</taxon>
        <taxon>Lachnospira</taxon>
    </lineage>
</organism>
<evidence type="ECO:0000256" key="4">
    <source>
        <dbReference type="ARBA" id="ARBA00022741"/>
    </source>
</evidence>
<evidence type="ECO:0000259" key="14">
    <source>
        <dbReference type="Pfam" id="PF08245"/>
    </source>
</evidence>
<keyword evidence="16" id="KW-1185">Reference proteome</keyword>
<comment type="similarity">
    <text evidence="10">Belongs to the MurCDEF family. MurF subfamily.</text>
</comment>
<dbReference type="PANTHER" id="PTHR43024">
    <property type="entry name" value="UDP-N-ACETYLMURAMOYL-TRIPEPTIDE--D-ALANYL-D-ALANINE LIGASE"/>
    <property type="match status" value="1"/>
</dbReference>
<dbReference type="Pfam" id="PF02875">
    <property type="entry name" value="Mur_ligase_C"/>
    <property type="match status" value="1"/>
</dbReference>
<evidence type="ECO:0000313" key="15">
    <source>
        <dbReference type="EMBL" id="MEQ2379721.1"/>
    </source>
</evidence>
<accession>A0ABV1BVE9</accession>
<evidence type="ECO:0000259" key="12">
    <source>
        <dbReference type="Pfam" id="PF01225"/>
    </source>
</evidence>
<gene>
    <name evidence="10 15" type="primary">murF</name>
    <name evidence="15" type="ORF">WMO14_07490</name>
</gene>
<keyword evidence="9 10" id="KW-0961">Cell wall biogenesis/degradation</keyword>
<keyword evidence="2 10" id="KW-0436">Ligase</keyword>
<protein>
    <recommendedName>
        <fullName evidence="10 11">UDP-N-acetylmuramoyl-tripeptide--D-alanyl-D-alanine ligase</fullName>
        <ecNumber evidence="10 11">6.3.2.10</ecNumber>
    </recommendedName>
    <alternativeName>
        <fullName evidence="10">D-alanyl-D-alanine-adding enzyme</fullName>
    </alternativeName>
</protein>
<keyword evidence="1 10" id="KW-0963">Cytoplasm</keyword>
<comment type="caution">
    <text evidence="15">The sequence shown here is derived from an EMBL/GenBank/DDBJ whole genome shotgun (WGS) entry which is preliminary data.</text>
</comment>
<evidence type="ECO:0000256" key="6">
    <source>
        <dbReference type="ARBA" id="ARBA00022960"/>
    </source>
</evidence>
<dbReference type="Pfam" id="PF01225">
    <property type="entry name" value="Mur_ligase"/>
    <property type="match status" value="1"/>
</dbReference>
<evidence type="ECO:0000256" key="8">
    <source>
        <dbReference type="ARBA" id="ARBA00023306"/>
    </source>
</evidence>
<dbReference type="EC" id="6.3.2.10" evidence="10 11"/>
<dbReference type="SUPFAM" id="SSF53623">
    <property type="entry name" value="MurD-like peptide ligases, catalytic domain"/>
    <property type="match status" value="1"/>
</dbReference>
<comment type="subcellular location">
    <subcellularLocation>
        <location evidence="10 11">Cytoplasm</location>
    </subcellularLocation>
</comment>
<dbReference type="InterPro" id="IPR013221">
    <property type="entry name" value="Mur_ligase_cen"/>
</dbReference>
<dbReference type="InterPro" id="IPR036565">
    <property type="entry name" value="Mur-like_cat_sf"/>
</dbReference>
<dbReference type="SUPFAM" id="SSF63418">
    <property type="entry name" value="MurE/MurF N-terminal domain"/>
    <property type="match status" value="1"/>
</dbReference>
<dbReference type="HAMAP" id="MF_02019">
    <property type="entry name" value="MurF"/>
    <property type="match status" value="1"/>
</dbReference>
<dbReference type="Gene3D" id="3.40.1190.10">
    <property type="entry name" value="Mur-like, catalytic domain"/>
    <property type="match status" value="1"/>
</dbReference>
<comment type="catalytic activity">
    <reaction evidence="10 11">
        <text>D-alanyl-D-alanine + UDP-N-acetyl-alpha-D-muramoyl-L-alanyl-gamma-D-glutamyl-meso-2,6-diaminopimelate + ATP = UDP-N-acetyl-alpha-D-muramoyl-L-alanyl-gamma-D-glutamyl-meso-2,6-diaminopimeloyl-D-alanyl-D-alanine + ADP + phosphate + H(+)</text>
        <dbReference type="Rhea" id="RHEA:28374"/>
        <dbReference type="ChEBI" id="CHEBI:15378"/>
        <dbReference type="ChEBI" id="CHEBI:30616"/>
        <dbReference type="ChEBI" id="CHEBI:43474"/>
        <dbReference type="ChEBI" id="CHEBI:57822"/>
        <dbReference type="ChEBI" id="CHEBI:61386"/>
        <dbReference type="ChEBI" id="CHEBI:83905"/>
        <dbReference type="ChEBI" id="CHEBI:456216"/>
        <dbReference type="EC" id="6.3.2.10"/>
    </reaction>
</comment>
<dbReference type="RefSeq" id="WP_349153593.1">
    <property type="nucleotide sequence ID" value="NZ_JBBMER010000004.1"/>
</dbReference>
<sequence>MRGMTLRAIAEACNGVYYGSEDNLDKEVTDITTDSRKVQNGGLFVAICGERTDGHQYIDNCFNDGALCVISEKELEGQTNSYIKVKSSLQALKDMALLYRNNLDIKVVGITGSVGKTSTKETISYVLNKKYKVLKTEGNFNNEIGLPLTVFRLRDDDEVAVLEMGISDFGEMDRLSKIAQPDISVITNIGLCHLENLKTRDGILKAKTEIFNNMKPDGIAILNGDDDKLITVDEVNGKKPERFGINYKDGVYAKDIENLGLSGTKFVISGLNCVDGCKDFEVTVPVPGHHMIYNALAAACVGAALELTSAQIADGITDLKTISGRNNIIKTSKYTLIDDCYNANPVSMKASVDVLDMAIGRKVCILGNMYELGENEKNLHYDVGQYIGTKNIDVLITIGDLARHIAIGTDDYMETHFGSYDCEIHSFDDMEEFNMAYSSILKDNDNILIKASHAMKFADIVELLSKDN</sequence>
<evidence type="ECO:0000256" key="3">
    <source>
        <dbReference type="ARBA" id="ARBA00022618"/>
    </source>
</evidence>
<feature type="domain" description="Mur ligase C-terminal" evidence="13">
    <location>
        <begin position="324"/>
        <end position="452"/>
    </location>
</feature>
<dbReference type="EMBL" id="JBBMER010000004">
    <property type="protein sequence ID" value="MEQ2379721.1"/>
    <property type="molecule type" value="Genomic_DNA"/>
</dbReference>
<name>A0ABV1BVE9_9FIRM</name>
<reference evidence="15 16" key="1">
    <citation type="submission" date="2024-03" db="EMBL/GenBank/DDBJ databases">
        <title>Human intestinal bacterial collection.</title>
        <authorList>
            <person name="Pauvert C."/>
            <person name="Hitch T.C.A."/>
            <person name="Clavel T."/>
        </authorList>
    </citation>
    <scope>NUCLEOTIDE SEQUENCE [LARGE SCALE GENOMIC DNA]</scope>
    <source>
        <strain evidence="15 16">CLA-AA-H255</strain>
    </source>
</reference>
<dbReference type="InterPro" id="IPR035911">
    <property type="entry name" value="MurE/MurF_N"/>
</dbReference>
<comment type="pathway">
    <text evidence="10 11">Cell wall biogenesis; peptidoglycan biosynthesis.</text>
</comment>
<dbReference type="InterPro" id="IPR051046">
    <property type="entry name" value="MurCDEF_CellWall_CoF430Synth"/>
</dbReference>
<feature type="binding site" evidence="10">
    <location>
        <begin position="112"/>
        <end position="118"/>
    </location>
    <ligand>
        <name>ATP</name>
        <dbReference type="ChEBI" id="CHEBI:30616"/>
    </ligand>
</feature>
<comment type="function">
    <text evidence="10 11">Involved in cell wall formation. Catalyzes the final step in the synthesis of UDP-N-acetylmuramoyl-pentapeptide, the precursor of murein.</text>
</comment>
<dbReference type="Gene3D" id="3.90.190.20">
    <property type="entry name" value="Mur ligase, C-terminal domain"/>
    <property type="match status" value="1"/>
</dbReference>
<evidence type="ECO:0000313" key="16">
    <source>
        <dbReference type="Proteomes" id="UP001442364"/>
    </source>
</evidence>
<evidence type="ECO:0000256" key="10">
    <source>
        <dbReference type="HAMAP-Rule" id="MF_02019"/>
    </source>
</evidence>
<dbReference type="SUPFAM" id="SSF53244">
    <property type="entry name" value="MurD-like peptide ligases, peptide-binding domain"/>
    <property type="match status" value="1"/>
</dbReference>
<feature type="domain" description="Mur ligase central" evidence="14">
    <location>
        <begin position="110"/>
        <end position="301"/>
    </location>
</feature>
<keyword evidence="3 10" id="KW-0132">Cell division</keyword>
<evidence type="ECO:0000256" key="2">
    <source>
        <dbReference type="ARBA" id="ARBA00022598"/>
    </source>
</evidence>
<dbReference type="Proteomes" id="UP001442364">
    <property type="component" value="Unassembled WGS sequence"/>
</dbReference>
<evidence type="ECO:0000256" key="1">
    <source>
        <dbReference type="ARBA" id="ARBA00022490"/>
    </source>
</evidence>
<dbReference type="Pfam" id="PF08245">
    <property type="entry name" value="Mur_ligase_M"/>
    <property type="match status" value="1"/>
</dbReference>
<keyword evidence="4 10" id="KW-0547">Nucleotide-binding</keyword>
<keyword evidence="7 10" id="KW-0573">Peptidoglycan synthesis</keyword>
<evidence type="ECO:0000256" key="7">
    <source>
        <dbReference type="ARBA" id="ARBA00022984"/>
    </source>
</evidence>
<evidence type="ECO:0000256" key="11">
    <source>
        <dbReference type="RuleBase" id="RU004136"/>
    </source>
</evidence>
<proteinExistence type="inferred from homology"/>
<keyword evidence="6 10" id="KW-0133">Cell shape</keyword>
<dbReference type="Gene3D" id="3.40.1390.10">
    <property type="entry name" value="MurE/MurF, N-terminal domain"/>
    <property type="match status" value="1"/>
</dbReference>
<dbReference type="GO" id="GO:0047480">
    <property type="term" value="F:UDP-N-acetylmuramoyl-tripeptide-D-alanyl-D-alanine ligase activity"/>
    <property type="evidence" value="ECO:0007669"/>
    <property type="project" value="UniProtKB-EC"/>
</dbReference>